<name>U4KZN6_PYROM</name>
<dbReference type="OrthoDB" id="10003767at2759"/>
<dbReference type="OMA" id="DYCETSS"/>
<dbReference type="InterPro" id="IPR011009">
    <property type="entry name" value="Kinase-like_dom_sf"/>
</dbReference>
<dbReference type="EMBL" id="HF935383">
    <property type="protein sequence ID" value="CCX07965.1"/>
    <property type="molecule type" value="Genomic_DNA"/>
</dbReference>
<dbReference type="InterPro" id="IPR051678">
    <property type="entry name" value="AGP_Transferase"/>
</dbReference>
<dbReference type="Proteomes" id="UP000018144">
    <property type="component" value="Unassembled WGS sequence"/>
</dbReference>
<keyword evidence="2" id="KW-1185">Reference proteome</keyword>
<dbReference type="PANTHER" id="PTHR21310:SF51">
    <property type="entry name" value="AMINOGLYCOSIDE PHOSPHOTRANSFERASE DOMAIN-CONTAINING PROTEIN"/>
    <property type="match status" value="1"/>
</dbReference>
<dbReference type="Gene3D" id="3.30.200.20">
    <property type="entry name" value="Phosphorylase Kinase, domain 1"/>
    <property type="match status" value="1"/>
</dbReference>
<protein>
    <submittedName>
        <fullName evidence="1">Similar to Altered inheritance of mitochondria protein 9, mitochondrial acc. no. C4QYL7</fullName>
    </submittedName>
</protein>
<gene>
    <name evidence="1" type="ORF">PCON_07554</name>
</gene>
<organism evidence="1 2">
    <name type="scientific">Pyronema omphalodes (strain CBS 100304)</name>
    <name type="common">Pyronema confluens</name>
    <dbReference type="NCBI Taxonomy" id="1076935"/>
    <lineage>
        <taxon>Eukaryota</taxon>
        <taxon>Fungi</taxon>
        <taxon>Dikarya</taxon>
        <taxon>Ascomycota</taxon>
        <taxon>Pezizomycotina</taxon>
        <taxon>Pezizomycetes</taxon>
        <taxon>Pezizales</taxon>
        <taxon>Pyronemataceae</taxon>
        <taxon>Pyronema</taxon>
    </lineage>
</organism>
<dbReference type="PANTHER" id="PTHR21310">
    <property type="entry name" value="AMINOGLYCOSIDE PHOSPHOTRANSFERASE-RELATED-RELATED"/>
    <property type="match status" value="1"/>
</dbReference>
<evidence type="ECO:0000313" key="1">
    <source>
        <dbReference type="EMBL" id="CCX07965.1"/>
    </source>
</evidence>
<reference evidence="1 2" key="1">
    <citation type="journal article" date="2013" name="PLoS Genet.">
        <title>The genome and development-dependent transcriptomes of Pyronema confluens: a window into fungal evolution.</title>
        <authorList>
            <person name="Traeger S."/>
            <person name="Altegoer F."/>
            <person name="Freitag M."/>
            <person name="Gabaldon T."/>
            <person name="Kempken F."/>
            <person name="Kumar A."/>
            <person name="Marcet-Houben M."/>
            <person name="Poggeler S."/>
            <person name="Stajich J.E."/>
            <person name="Nowrousian M."/>
        </authorList>
    </citation>
    <scope>NUCLEOTIDE SEQUENCE [LARGE SCALE GENOMIC DNA]</scope>
    <source>
        <strain evidence="2">CBS 100304</strain>
        <tissue evidence="1">Vegetative mycelium</tissue>
    </source>
</reference>
<accession>U4KZN6</accession>
<sequence>MSMGVMESETGSLNDAANTIVTHSSPVSSIAASRTSAESDDTFSPVASVLSTINSKLVESLDIRARREQSQGLRGPGVDQELRCTIEQPPNSGSYNLVHTLKFSDGAKWILRIPCLGANGSFMPERSRMLRSEAMTMSFIRRNTSMPVPEIYDYCETSSNKIEVLYLLMEFAEGFSVFEKWFDDTGPTPKEERQMRILDTTAAAMSQLRKFEFDKIGSLQFEPGNMDATGIE</sequence>
<dbReference type="SUPFAM" id="SSF56112">
    <property type="entry name" value="Protein kinase-like (PK-like)"/>
    <property type="match status" value="1"/>
</dbReference>
<proteinExistence type="predicted"/>
<evidence type="ECO:0000313" key="2">
    <source>
        <dbReference type="Proteomes" id="UP000018144"/>
    </source>
</evidence>
<dbReference type="eggNOG" id="ENOG502S3GD">
    <property type="taxonomic scope" value="Eukaryota"/>
</dbReference>
<dbReference type="STRING" id="1076935.U4KZN6"/>
<dbReference type="AlphaFoldDB" id="U4KZN6"/>